<dbReference type="GO" id="GO:0005634">
    <property type="term" value="C:nucleus"/>
    <property type="evidence" value="ECO:0007669"/>
    <property type="project" value="UniProtKB-SubCell"/>
</dbReference>
<evidence type="ECO:0000256" key="3">
    <source>
        <dbReference type="ARBA" id="ARBA00010208"/>
    </source>
</evidence>
<dbReference type="GO" id="GO:0000290">
    <property type="term" value="P:deadenylation-dependent decapping of nuclear-transcribed mRNA"/>
    <property type="evidence" value="ECO:0007669"/>
    <property type="project" value="InterPro"/>
</dbReference>
<dbReference type="GO" id="GO:0000932">
    <property type="term" value="C:P-body"/>
    <property type="evidence" value="ECO:0007669"/>
    <property type="project" value="TreeGrafter"/>
</dbReference>
<evidence type="ECO:0000256" key="20">
    <source>
        <dbReference type="ARBA" id="ARBA00048222"/>
    </source>
</evidence>
<feature type="transmembrane region" description="Helical" evidence="22">
    <location>
        <begin position="7"/>
        <end position="25"/>
    </location>
</feature>
<evidence type="ECO:0000313" key="23">
    <source>
        <dbReference type="Ensembl" id="ENSPCLP00000011781.1"/>
    </source>
</evidence>
<dbReference type="GO" id="GO:0008380">
    <property type="term" value="P:RNA splicing"/>
    <property type="evidence" value="ECO:0007669"/>
    <property type="project" value="UniProtKB-KW"/>
</dbReference>
<evidence type="ECO:0000256" key="10">
    <source>
        <dbReference type="ARBA" id="ARBA00022801"/>
    </source>
</evidence>
<evidence type="ECO:0000256" key="17">
    <source>
        <dbReference type="ARBA" id="ARBA00030789"/>
    </source>
</evidence>
<evidence type="ECO:0000256" key="14">
    <source>
        <dbReference type="ARBA" id="ARBA00029885"/>
    </source>
</evidence>
<keyword evidence="22" id="KW-0812">Transmembrane</keyword>
<keyword evidence="12" id="KW-0508">mRNA splicing</keyword>
<keyword evidence="8" id="KW-0597">Phosphoprotein</keyword>
<evidence type="ECO:0000256" key="4">
    <source>
        <dbReference type="ARBA" id="ARBA00011140"/>
    </source>
</evidence>
<evidence type="ECO:0000256" key="5">
    <source>
        <dbReference type="ARBA" id="ARBA00012520"/>
    </source>
</evidence>
<evidence type="ECO:0000256" key="18">
    <source>
        <dbReference type="ARBA" id="ARBA00030830"/>
    </source>
</evidence>
<dbReference type="InterPro" id="IPR011145">
    <property type="entry name" value="Scavenger_mRNA_decap_enz_N"/>
</dbReference>
<dbReference type="InterPro" id="IPR008594">
    <property type="entry name" value="DcpS/DCS2"/>
</dbReference>
<dbReference type="GO" id="GO:0000340">
    <property type="term" value="F:RNA 7-methylguanosine cap binding"/>
    <property type="evidence" value="ECO:0007669"/>
    <property type="project" value="TreeGrafter"/>
</dbReference>
<dbReference type="PROSITE" id="PS00892">
    <property type="entry name" value="HIT_1"/>
    <property type="match status" value="1"/>
</dbReference>
<keyword evidence="11" id="KW-0007">Acetylation</keyword>
<evidence type="ECO:0000256" key="16">
    <source>
        <dbReference type="ARBA" id="ARBA00030609"/>
    </source>
</evidence>
<keyword evidence="13" id="KW-0539">Nucleus</keyword>
<dbReference type="GO" id="GO:0140932">
    <property type="term" value="F:5'-(N(7)-methyl 5'-triphosphoguanosine)-[mRNA] diphosphatase activity"/>
    <property type="evidence" value="ECO:0007669"/>
    <property type="project" value="UniProtKB-EC"/>
</dbReference>
<keyword evidence="9" id="KW-0507">mRNA processing</keyword>
<comment type="catalytic activity">
    <reaction evidence="20">
        <text>a 5'-end (N(7)-methyl 5'-triphosphoguanosine)-ribonucleoside in mRNA + H2O = N(7)-methyl-GMP + a 5'-end diphospho-ribonucleoside in mRNA + 2 H(+)</text>
        <dbReference type="Rhea" id="RHEA:65388"/>
        <dbReference type="Rhea" id="RHEA-COMP:17165"/>
        <dbReference type="Rhea" id="RHEA-COMP:17167"/>
        <dbReference type="ChEBI" id="CHEBI:15377"/>
        <dbReference type="ChEBI" id="CHEBI:15378"/>
        <dbReference type="ChEBI" id="CHEBI:58285"/>
        <dbReference type="ChEBI" id="CHEBI:156461"/>
        <dbReference type="ChEBI" id="CHEBI:167616"/>
        <dbReference type="EC" id="3.6.1.59"/>
    </reaction>
</comment>
<dbReference type="Gene3D" id="3.30.428.10">
    <property type="entry name" value="HIT-like"/>
    <property type="match status" value="1"/>
</dbReference>
<dbReference type="PANTHER" id="PTHR12978:SF0">
    <property type="entry name" value="M7GPPPX DIPHOSPHATASE"/>
    <property type="match status" value="1"/>
</dbReference>
<proteinExistence type="inferred from homology"/>
<keyword evidence="7" id="KW-0963">Cytoplasm</keyword>
<evidence type="ECO:0000256" key="7">
    <source>
        <dbReference type="ARBA" id="ARBA00022490"/>
    </source>
</evidence>
<evidence type="ECO:0000256" key="15">
    <source>
        <dbReference type="ARBA" id="ARBA00030042"/>
    </source>
</evidence>
<keyword evidence="22" id="KW-0472">Membrane</keyword>
<evidence type="ECO:0000256" key="12">
    <source>
        <dbReference type="ARBA" id="ARBA00023187"/>
    </source>
</evidence>
<evidence type="ECO:0000256" key="1">
    <source>
        <dbReference type="ARBA" id="ARBA00004123"/>
    </source>
</evidence>
<feature type="region of interest" description="Disordered" evidence="21">
    <location>
        <begin position="81"/>
        <end position="129"/>
    </location>
</feature>
<protein>
    <recommendedName>
        <fullName evidence="6">m7GpppX diphosphatase</fullName>
        <ecNumber evidence="5">3.6.1.59</ecNumber>
    </recommendedName>
    <alternativeName>
        <fullName evidence="19">DCS-1</fullName>
    </alternativeName>
    <alternativeName>
        <fullName evidence="16">Decapping scavenger enzyme</fullName>
    </alternativeName>
    <alternativeName>
        <fullName evidence="17">Hint-related 7meGMP-directed hydrolase</fullName>
    </alternativeName>
    <alternativeName>
        <fullName evidence="15">Histidine triad nucleotide-binding protein 5</fullName>
    </alternativeName>
    <alternativeName>
        <fullName evidence="18">Histidine triad protein member 5</fullName>
    </alternativeName>
    <alternativeName>
        <fullName evidence="14">Scavenger mRNA-decapping enzyme DcpS</fullName>
    </alternativeName>
</protein>
<dbReference type="InterPro" id="IPR019808">
    <property type="entry name" value="Histidine_triad_CS"/>
</dbReference>
<comment type="subcellular location">
    <subcellularLocation>
        <location evidence="2">Cytoplasm</location>
    </subcellularLocation>
    <subcellularLocation>
        <location evidence="1">Nucleus</location>
    </subcellularLocation>
</comment>
<dbReference type="InterPro" id="IPR036265">
    <property type="entry name" value="HIT-like_sf"/>
</dbReference>
<dbReference type="Ensembl" id="ENSPCLT00000015734.1">
    <property type="protein sequence ID" value="ENSPCLP00000011781.1"/>
    <property type="gene ID" value="ENSPCLG00000009695.1"/>
</dbReference>
<comment type="similarity">
    <text evidence="3">Belongs to the HIT family.</text>
</comment>
<evidence type="ECO:0000256" key="19">
    <source>
        <dbReference type="ARBA" id="ARBA00032946"/>
    </source>
</evidence>
<evidence type="ECO:0000256" key="11">
    <source>
        <dbReference type="ARBA" id="ARBA00022990"/>
    </source>
</evidence>
<dbReference type="EC" id="3.6.1.59" evidence="5"/>
<sequence>MRRNARLIFNSCLRVGFFFLFFGGGPSKEPGLCGGGCLPHTPQRGLRLRENHWSQAARARYGHAATEAVTLGAARRCGSGALRPHGGAVPAPFPRRPRAAMADGPAPKRRREEEEAAAEAAPGGSPFPLGSVRLRRLLRDSAREKAAFVHGQVSGPAGEETDAVLILEKTPFREEEIEELLRRHGKLELQTRNDIYSTYRLRPPPELSEIKATVVYPATEKHLQKYLRQEVHLVRETWEDYRNITLPFIQSQSFSIQWVYNILEKKAEADRIIHENPDPCNGFVLVPDFKWNQNQLEDLYLIALIHRRDVKSLRDLTAEHLPLLRNVLQEGKEAIAKRFGVPGSQLRIYLHYQPSYYHLHVHFTALGYDAPGSSAERAHLLEDVIDNLLLDAEYYQKRALTFALRADEPLLKKFREAGRVQSSSLGSSEGLRQEDLCPSTFTQLSVPWCSPEPWKWWHENEVCPHGPLLPHQGTKPLKTA</sequence>
<keyword evidence="22" id="KW-1133">Transmembrane helix</keyword>
<evidence type="ECO:0000256" key="6">
    <source>
        <dbReference type="ARBA" id="ARBA00015636"/>
    </source>
</evidence>
<dbReference type="SUPFAM" id="SSF54197">
    <property type="entry name" value="HIT-like"/>
    <property type="match status" value="1"/>
</dbReference>
<dbReference type="GO" id="GO:0006397">
    <property type="term" value="P:mRNA processing"/>
    <property type="evidence" value="ECO:0007669"/>
    <property type="project" value="UniProtKB-KW"/>
</dbReference>
<dbReference type="AlphaFoldDB" id="A0A669QCG5"/>
<evidence type="ECO:0000256" key="8">
    <source>
        <dbReference type="ARBA" id="ARBA00022553"/>
    </source>
</evidence>
<name>A0A669QCG5_PHACC</name>
<evidence type="ECO:0000256" key="2">
    <source>
        <dbReference type="ARBA" id="ARBA00004496"/>
    </source>
</evidence>
<accession>A0A669QCG5</accession>
<dbReference type="Pfam" id="PF05652">
    <property type="entry name" value="DcpS"/>
    <property type="match status" value="1"/>
</dbReference>
<reference evidence="23" key="1">
    <citation type="submission" date="2025-08" db="UniProtKB">
        <authorList>
            <consortium name="Ensembl"/>
        </authorList>
    </citation>
    <scope>IDENTIFICATION</scope>
</reference>
<evidence type="ECO:0000256" key="13">
    <source>
        <dbReference type="ARBA" id="ARBA00023242"/>
    </source>
</evidence>
<dbReference type="FunFam" id="3.30.200.40:FF:000001">
    <property type="entry name" value="m7GpppX diphosphatase"/>
    <property type="match status" value="1"/>
</dbReference>
<dbReference type="PANTHER" id="PTHR12978">
    <property type="entry name" value="HISTIDINE TRIAD HIT PROTEIN MEMBER"/>
    <property type="match status" value="1"/>
</dbReference>
<comment type="subunit">
    <text evidence="4">Homodimer. Associates with components of the exosome multienzyme ribonuclease complex, such as EXOSC3 and EXOSC4. Interacts with NDOR1.</text>
</comment>
<dbReference type="Pfam" id="PF11969">
    <property type="entry name" value="DcpS_C"/>
    <property type="match status" value="1"/>
</dbReference>
<dbReference type="Proteomes" id="UP000472261">
    <property type="component" value="Unplaced"/>
</dbReference>
<reference evidence="23" key="2">
    <citation type="submission" date="2025-09" db="UniProtKB">
        <authorList>
            <consortium name="Ensembl"/>
        </authorList>
    </citation>
    <scope>IDENTIFICATION</scope>
</reference>
<evidence type="ECO:0000256" key="22">
    <source>
        <dbReference type="SAM" id="Phobius"/>
    </source>
</evidence>
<evidence type="ECO:0000256" key="9">
    <source>
        <dbReference type="ARBA" id="ARBA00022664"/>
    </source>
</evidence>
<dbReference type="Gene3D" id="3.30.200.40">
    <property type="entry name" value="Scavenger mRNA decapping enzyme, N-terminal domain"/>
    <property type="match status" value="1"/>
</dbReference>
<dbReference type="SUPFAM" id="SSF102860">
    <property type="entry name" value="mRNA decapping enzyme DcpS N-terminal domain"/>
    <property type="match status" value="1"/>
</dbReference>
<organism evidence="23 24">
    <name type="scientific">Phasianus colchicus</name>
    <name type="common">Common pheasant</name>
    <dbReference type="NCBI Taxonomy" id="9054"/>
    <lineage>
        <taxon>Eukaryota</taxon>
        <taxon>Metazoa</taxon>
        <taxon>Chordata</taxon>
        <taxon>Craniata</taxon>
        <taxon>Vertebrata</taxon>
        <taxon>Euteleostomi</taxon>
        <taxon>Archelosauria</taxon>
        <taxon>Archosauria</taxon>
        <taxon>Dinosauria</taxon>
        <taxon>Saurischia</taxon>
        <taxon>Theropoda</taxon>
        <taxon>Coelurosauria</taxon>
        <taxon>Aves</taxon>
        <taxon>Neognathae</taxon>
        <taxon>Galloanserae</taxon>
        <taxon>Galliformes</taxon>
        <taxon>Phasianidae</taxon>
        <taxon>Phasianinae</taxon>
        <taxon>Phasianus</taxon>
    </lineage>
</organism>
<dbReference type="FunFam" id="3.30.428.10:FF:000006">
    <property type="entry name" value="m7GpppX diphosphatase"/>
    <property type="match status" value="1"/>
</dbReference>
<evidence type="ECO:0000256" key="21">
    <source>
        <dbReference type="SAM" id="MobiDB-lite"/>
    </source>
</evidence>
<evidence type="ECO:0000313" key="24">
    <source>
        <dbReference type="Proteomes" id="UP000472261"/>
    </source>
</evidence>
<keyword evidence="10" id="KW-0378">Hydrolase</keyword>
<keyword evidence="24" id="KW-1185">Reference proteome</keyword>